<evidence type="ECO:0000313" key="1">
    <source>
        <dbReference type="EMBL" id="CVI63488.1"/>
    </source>
</evidence>
<evidence type="ECO:0000313" key="2">
    <source>
        <dbReference type="Proteomes" id="UP000192140"/>
    </source>
</evidence>
<gene>
    <name evidence="1" type="ORF">AGR7A_pAt20250</name>
</gene>
<dbReference type="AlphaFoldDB" id="A0A1S7UAV1"/>
<accession>A0A1S7UAV1</accession>
<reference evidence="1" key="1">
    <citation type="submission" date="2016-01" db="EMBL/GenBank/DDBJ databases">
        <authorList>
            <person name="Regsiter A."/>
            <person name="william w."/>
        </authorList>
    </citation>
    <scope>NUCLEOTIDE SEQUENCE</scope>
    <source>
        <strain evidence="1">NCPPB 1641</strain>
    </source>
</reference>
<sequence length="36" mass="3716">MSEIISATGLMRLAFSLAASSLHGASQVIIEKAKAI</sequence>
<proteinExistence type="predicted"/>
<keyword evidence="2" id="KW-1185">Reference proteome</keyword>
<name>A0A1S7UAV1_9HYPH</name>
<dbReference type="Proteomes" id="UP000192140">
    <property type="component" value="Unassembled WGS sequence"/>
</dbReference>
<protein>
    <submittedName>
        <fullName evidence="1">Uncharacterized protein</fullName>
    </submittedName>
</protein>
<dbReference type="EMBL" id="FCNP01000049">
    <property type="protein sequence ID" value="CVI63488.1"/>
    <property type="molecule type" value="Genomic_DNA"/>
</dbReference>
<comment type="caution">
    <text evidence="1">The sequence shown here is derived from an EMBL/GenBank/DDBJ whole genome shotgun (WGS) entry which is preliminary data.</text>
</comment>
<organism evidence="1 2">
    <name type="scientific">Agrobacterium deltaense NCPPB 1641</name>
    <dbReference type="NCBI Taxonomy" id="1183425"/>
    <lineage>
        <taxon>Bacteria</taxon>
        <taxon>Pseudomonadati</taxon>
        <taxon>Pseudomonadota</taxon>
        <taxon>Alphaproteobacteria</taxon>
        <taxon>Hyphomicrobiales</taxon>
        <taxon>Rhizobiaceae</taxon>
        <taxon>Rhizobium/Agrobacterium group</taxon>
        <taxon>Agrobacterium</taxon>
    </lineage>
</organism>